<dbReference type="RefSeq" id="WP_369059028.1">
    <property type="nucleotide sequence ID" value="NZ_CP158375.1"/>
</dbReference>
<keyword evidence="1" id="KW-0378">Hydrolase</keyword>
<protein>
    <submittedName>
        <fullName evidence="1">Rid family hydrolase</fullName>
    </submittedName>
</protein>
<dbReference type="GO" id="GO:0016787">
    <property type="term" value="F:hydrolase activity"/>
    <property type="evidence" value="ECO:0007669"/>
    <property type="project" value="UniProtKB-KW"/>
</dbReference>
<gene>
    <name evidence="1" type="ORF">ABOZ73_15525</name>
</gene>
<dbReference type="AlphaFoldDB" id="A0AB39KR95"/>
<dbReference type="PANTHER" id="PTHR43857:SF1">
    <property type="entry name" value="YJGH FAMILY PROTEIN"/>
    <property type="match status" value="1"/>
</dbReference>
<dbReference type="Pfam" id="PF01042">
    <property type="entry name" value="Ribonuc_L-PSP"/>
    <property type="match status" value="1"/>
</dbReference>
<dbReference type="SUPFAM" id="SSF55298">
    <property type="entry name" value="YjgF-like"/>
    <property type="match status" value="1"/>
</dbReference>
<dbReference type="Gene3D" id="3.30.1330.40">
    <property type="entry name" value="RutC-like"/>
    <property type="match status" value="1"/>
</dbReference>
<reference evidence="1" key="1">
    <citation type="submission" date="2024-06" db="EMBL/GenBank/DDBJ databases">
        <title>Caulobacter inopinatus, sp. nov.</title>
        <authorList>
            <person name="Donachie S.P."/>
        </authorList>
    </citation>
    <scope>NUCLEOTIDE SEQUENCE</scope>
    <source>
        <strain evidence="1">73W</strain>
    </source>
</reference>
<proteinExistence type="predicted"/>
<evidence type="ECO:0000313" key="1">
    <source>
        <dbReference type="EMBL" id="XDO96174.1"/>
    </source>
</evidence>
<dbReference type="InterPro" id="IPR035959">
    <property type="entry name" value="RutC-like_sf"/>
</dbReference>
<dbReference type="InterPro" id="IPR006175">
    <property type="entry name" value="YjgF/YER057c/UK114"/>
</dbReference>
<dbReference type="EMBL" id="CP158375">
    <property type="protein sequence ID" value="XDO96174.1"/>
    <property type="molecule type" value="Genomic_DNA"/>
</dbReference>
<accession>A0AB39KR95</accession>
<name>A0AB39KR95_9CAUL</name>
<dbReference type="PANTHER" id="PTHR43857">
    <property type="entry name" value="BLR7761 PROTEIN"/>
    <property type="match status" value="1"/>
</dbReference>
<organism evidence="1">
    <name type="scientific">Caulobacter sp. 73W</name>
    <dbReference type="NCBI Taxonomy" id="3161137"/>
    <lineage>
        <taxon>Bacteria</taxon>
        <taxon>Pseudomonadati</taxon>
        <taxon>Pseudomonadota</taxon>
        <taxon>Alphaproteobacteria</taxon>
        <taxon>Caulobacterales</taxon>
        <taxon>Caulobacteraceae</taxon>
        <taxon>Caulobacter</taxon>
    </lineage>
</organism>
<sequence length="149" mass="15900">MRNAINKEAAYLGVPWEDAYGYAQAIKVGDTIRVSGQLSHDDDGKLIAPAALDADGKPADFSMMEAQMRATYANAAKVLAKLGASLDHVVEETLFVLDVDAAFAVAAKVRGEAYDVARPQCASNLIGVSRLAFPEQLIEITFTAILPES</sequence>